<dbReference type="Pfam" id="PF14575">
    <property type="entry name" value="EphA2_TM"/>
    <property type="match status" value="2"/>
</dbReference>
<evidence type="ECO:0000256" key="8">
    <source>
        <dbReference type="ARBA" id="ARBA00022741"/>
    </source>
</evidence>
<keyword evidence="4" id="KW-0597">Phosphoprotein</keyword>
<dbReference type="GO" id="GO:0005886">
    <property type="term" value="C:plasma membrane"/>
    <property type="evidence" value="ECO:0007669"/>
    <property type="project" value="UniProtKB-SubCell"/>
</dbReference>
<dbReference type="InterPro" id="IPR001090">
    <property type="entry name" value="Ephrin_rcpt_lig-bd_dom"/>
</dbReference>
<dbReference type="InterPro" id="IPR017441">
    <property type="entry name" value="Protein_kinase_ATP_BS"/>
</dbReference>
<keyword evidence="15" id="KW-0325">Glycoprotein</keyword>
<evidence type="ECO:0000256" key="3">
    <source>
        <dbReference type="ARBA" id="ARBA00022475"/>
    </source>
</evidence>
<dbReference type="Gene3D" id="1.10.150.50">
    <property type="entry name" value="Transcription Factor, Ets-1"/>
    <property type="match status" value="2"/>
</dbReference>
<dbReference type="Pfam" id="PF01404">
    <property type="entry name" value="Ephrin_lbd"/>
    <property type="match status" value="1"/>
</dbReference>
<dbReference type="PROSITE" id="PS00107">
    <property type="entry name" value="PROTEIN_KINASE_ATP"/>
    <property type="match status" value="2"/>
</dbReference>
<evidence type="ECO:0000256" key="12">
    <source>
        <dbReference type="ARBA" id="ARBA00023136"/>
    </source>
</evidence>
<evidence type="ECO:0000256" key="2">
    <source>
        <dbReference type="ARBA" id="ARBA00011902"/>
    </source>
</evidence>
<dbReference type="Pfam" id="PF00536">
    <property type="entry name" value="SAM_1"/>
    <property type="match status" value="2"/>
</dbReference>
<evidence type="ECO:0000256" key="10">
    <source>
        <dbReference type="ARBA" id="ARBA00022840"/>
    </source>
</evidence>
<dbReference type="Proteomes" id="UP001152795">
    <property type="component" value="Unassembled WGS sequence"/>
</dbReference>
<reference evidence="16" key="1">
    <citation type="submission" date="2020-04" db="EMBL/GenBank/DDBJ databases">
        <authorList>
            <person name="Alioto T."/>
            <person name="Alioto T."/>
            <person name="Gomez Garrido J."/>
        </authorList>
    </citation>
    <scope>NUCLEOTIDE SEQUENCE</scope>
    <source>
        <strain evidence="16">A484AB</strain>
    </source>
</reference>
<dbReference type="SUPFAM" id="SSF56112">
    <property type="entry name" value="Protein kinase-like (PK-like)"/>
    <property type="match status" value="2"/>
</dbReference>
<proteinExistence type="predicted"/>
<dbReference type="EC" id="2.7.10.1" evidence="2"/>
<dbReference type="InterPro" id="IPR008979">
    <property type="entry name" value="Galactose-bd-like_sf"/>
</dbReference>
<dbReference type="InterPro" id="IPR020635">
    <property type="entry name" value="Tyr_kinase_cat_dom"/>
</dbReference>
<dbReference type="InterPro" id="IPR027936">
    <property type="entry name" value="Eph_TM"/>
</dbReference>
<dbReference type="PROSITE" id="PS50011">
    <property type="entry name" value="PROTEIN_KINASE_DOM"/>
    <property type="match status" value="2"/>
</dbReference>
<evidence type="ECO:0000256" key="15">
    <source>
        <dbReference type="ARBA" id="ARBA00023180"/>
    </source>
</evidence>
<dbReference type="SMART" id="SM00219">
    <property type="entry name" value="TyrKc"/>
    <property type="match status" value="2"/>
</dbReference>
<dbReference type="CDD" id="cd00063">
    <property type="entry name" value="FN3"/>
    <property type="match status" value="1"/>
</dbReference>
<protein>
    <recommendedName>
        <fullName evidence="2">receptor protein-tyrosine kinase</fullName>
        <ecNumber evidence="2">2.7.10.1</ecNumber>
    </recommendedName>
</protein>
<keyword evidence="5" id="KW-0808">Transferase</keyword>
<keyword evidence="8" id="KW-0547">Nucleotide-binding</keyword>
<evidence type="ECO:0000256" key="9">
    <source>
        <dbReference type="ARBA" id="ARBA00022777"/>
    </source>
</evidence>
<keyword evidence="7" id="KW-0732">Signal</keyword>
<sequence length="1398" mass="158314">SYYCCCALNKCINFALCTRAPKTFVFKIMSISLVSKKTLWKFNRLSCIINLAKQFNFYVLQARHNCQNYCTRECIKQYLCIYLMHNNTTKKPRSTRKTTGVLFMIMVVLLIVVVKRKSEYRRHLIIGNQHQVELPYIGHKLYVDPTIYDSPEDALNDFASELDPSVLVLEKLIGGGEFGDVYKGIMKCNEGKALTVAVKTLKTDHTAKNETDFLLEASVMGQFDDPNVIRLEGVITRSFPRMIVTEYMSNGSLDRFLRLNDDNLTELQLIGMARGVASGMAYLSAMNFIHRDLAARNILVNDDLLCKIADFGLSRSLGDEGSDGEYSISGGKIPVRWTAPEVIAYRKFSSSSDVWSYGILLWEIMSFGDRPYWEWDNTKVMKEVENGFRLPPPKDCPRGIHNLMLSCWKANRSERPKFEHISQVMNGWIRSPETINEDPQESVIGDWLHSIKMGDYTSLFLSAGYESPYQLAGIGNEDLLKIGVKLIGHRNKILKAIKALKSYQNDRNNWLQNVLKNLELLKLNIMIQKTLTSGNQNSHNTKSVLKTGSKKEIIDNDILESTSFQTFNVNGKGEGWSFIMDEQHVKTCGIGSTADFWFVTKFVDLGSSYADVIYVDVEAGFILCDDPGTRKKVQCFSNYFEVYINRGKDKPVVSEDNLLKLFSPVHNITNNTSLSTTLSKQTQTFSFNPNDTKGVTFAVRSKGACGKILNMTMYYYYCEETYIHSVRLKRTASPMSGSKLVTANCSQNSLASNNMTRLEGYCYSNGSWSMNNDFECSCIEGHESSTNTGCSLCKSDSFKQNVSNTECTKCPPRSTSIENRTSCTCRDGYYKSPLDQNVLSPCYGLPKLKERPMIEINKTSAHITITWSKPDTTESLNEMISYDVECFLCEEKICKSPCSTNVMFIPSNDDLHSTFVVVTKLQPGRTYVFRVYPKNILNKRIPKDKWNFLETEHFTHQSSKQPNSEGGSDKTGSIVIAVIAVVLFALIILLVIFAFRRRGTKKNKPLRTFLNNGVDLPNAGMKPYVDPTNYSNAEEAVEEFANELDPRFIFLERLIGGGEFGDVYKGELTGSNGKKIQIAVKTLKHDASSKSSRDFMLEASVMAQFDYPNVVKMEGVITKTKPRMIVIEYMSNGSLDNYLKNNDGMLTRLQLLGMARDVAAGMNYLAEIKFVHRDLAARNVLVNDAMLCKISDFGLSRELETTETQSLGEYATTGGKIPIRWTAPEAIKYRKFSTASDVWSFGILLWEIMSFAQRPYWEWDNFKVMEEVDDGFRLPSPQKCPFGVHSLMLQCWKAERGGRPSFAQITIVIDRWIRSPETMDDEANFFITISDWLTSIKMGSYKTMFIEAGYTKQSEIIDLTDADLKTIGITLIGHRNKIMKARYQVSGRRCRRVAALKS</sequence>
<dbReference type="EMBL" id="CACRXK020008488">
    <property type="protein sequence ID" value="CAB4014881.1"/>
    <property type="molecule type" value="Genomic_DNA"/>
</dbReference>
<dbReference type="FunFam" id="3.30.200.20:FF:000802">
    <property type="entry name" value="Ephrin receptor 1"/>
    <property type="match status" value="2"/>
</dbReference>
<keyword evidence="14 16" id="KW-0675">Receptor</keyword>
<dbReference type="GO" id="GO:0007411">
    <property type="term" value="P:axon guidance"/>
    <property type="evidence" value="ECO:0007669"/>
    <property type="project" value="TreeGrafter"/>
</dbReference>
<evidence type="ECO:0000313" key="16">
    <source>
        <dbReference type="EMBL" id="CAB4014881.1"/>
    </source>
</evidence>
<keyword evidence="10" id="KW-0067">ATP-binding</keyword>
<dbReference type="Gene3D" id="1.10.510.10">
    <property type="entry name" value="Transferase(Phosphotransferase) domain 1"/>
    <property type="match status" value="2"/>
</dbReference>
<keyword evidence="17" id="KW-1185">Reference proteome</keyword>
<keyword evidence="3" id="KW-1003">Cell membrane</keyword>
<evidence type="ECO:0000256" key="13">
    <source>
        <dbReference type="ARBA" id="ARBA00023137"/>
    </source>
</evidence>
<dbReference type="Gene3D" id="2.60.120.260">
    <property type="entry name" value="Galactose-binding domain-like"/>
    <property type="match status" value="1"/>
</dbReference>
<dbReference type="InterPro" id="IPR000719">
    <property type="entry name" value="Prot_kinase_dom"/>
</dbReference>
<dbReference type="SUPFAM" id="SSF49785">
    <property type="entry name" value="Galactose-binding domain-like"/>
    <property type="match status" value="1"/>
</dbReference>
<dbReference type="InterPro" id="IPR011009">
    <property type="entry name" value="Kinase-like_dom_sf"/>
</dbReference>
<dbReference type="SMART" id="SM00454">
    <property type="entry name" value="SAM"/>
    <property type="match status" value="2"/>
</dbReference>
<dbReference type="GO" id="GO:0005524">
    <property type="term" value="F:ATP binding"/>
    <property type="evidence" value="ECO:0007669"/>
    <property type="project" value="UniProtKB-UniRule"/>
</dbReference>
<dbReference type="InterPro" id="IPR001245">
    <property type="entry name" value="Ser-Thr/Tyr_kinase_cat_dom"/>
</dbReference>
<dbReference type="InterPro" id="IPR036116">
    <property type="entry name" value="FN3_sf"/>
</dbReference>
<evidence type="ECO:0000256" key="11">
    <source>
        <dbReference type="ARBA" id="ARBA00022989"/>
    </source>
</evidence>
<dbReference type="PANTHER" id="PTHR46877">
    <property type="entry name" value="EPH RECEPTOR A5"/>
    <property type="match status" value="1"/>
</dbReference>
<dbReference type="PANTHER" id="PTHR46877:SF14">
    <property type="entry name" value="RECEPTOR PROTEIN-TYROSINE KINASE"/>
    <property type="match status" value="1"/>
</dbReference>
<evidence type="ECO:0000256" key="5">
    <source>
        <dbReference type="ARBA" id="ARBA00022679"/>
    </source>
</evidence>
<dbReference type="SUPFAM" id="SSF49265">
    <property type="entry name" value="Fibronectin type III"/>
    <property type="match status" value="1"/>
</dbReference>
<evidence type="ECO:0000256" key="4">
    <source>
        <dbReference type="ARBA" id="ARBA00022553"/>
    </source>
</evidence>
<comment type="subcellular location">
    <subcellularLocation>
        <location evidence="1">Cell membrane</location>
        <topology evidence="1">Single-pass type I membrane protein</topology>
    </subcellularLocation>
</comment>
<feature type="non-terminal residue" evidence="16">
    <location>
        <position position="1398"/>
    </location>
</feature>
<dbReference type="InterPro" id="IPR050449">
    <property type="entry name" value="Ephrin_rcpt_TKs"/>
</dbReference>
<evidence type="ECO:0000313" key="17">
    <source>
        <dbReference type="Proteomes" id="UP001152795"/>
    </source>
</evidence>
<dbReference type="InterPro" id="IPR003961">
    <property type="entry name" value="FN3_dom"/>
</dbReference>
<name>A0A6S7JD84_PARCT</name>
<evidence type="ECO:0000256" key="14">
    <source>
        <dbReference type="ARBA" id="ARBA00023170"/>
    </source>
</evidence>
<dbReference type="InterPro" id="IPR008266">
    <property type="entry name" value="Tyr_kinase_AS"/>
</dbReference>
<keyword evidence="11" id="KW-1133">Transmembrane helix</keyword>
<keyword evidence="6" id="KW-0812">Transmembrane</keyword>
<organism evidence="16 17">
    <name type="scientific">Paramuricea clavata</name>
    <name type="common">Red gorgonian</name>
    <name type="synonym">Violescent sea-whip</name>
    <dbReference type="NCBI Taxonomy" id="317549"/>
    <lineage>
        <taxon>Eukaryota</taxon>
        <taxon>Metazoa</taxon>
        <taxon>Cnidaria</taxon>
        <taxon>Anthozoa</taxon>
        <taxon>Octocorallia</taxon>
        <taxon>Malacalcyonacea</taxon>
        <taxon>Plexauridae</taxon>
        <taxon>Paramuricea</taxon>
    </lineage>
</organism>
<accession>A0A6S7JD84</accession>
<keyword evidence="9" id="KW-0418">Kinase</keyword>
<keyword evidence="13" id="KW-0829">Tyrosine-protein kinase</keyword>
<gene>
    <name evidence="16" type="ORF">PACLA_8A081929</name>
</gene>
<dbReference type="CDD" id="cd12087">
    <property type="entry name" value="TM_EGFR-like"/>
    <property type="match status" value="1"/>
</dbReference>
<feature type="non-terminal residue" evidence="16">
    <location>
        <position position="1"/>
    </location>
</feature>
<dbReference type="PROSITE" id="PS00109">
    <property type="entry name" value="PROTEIN_KINASE_TYR"/>
    <property type="match status" value="2"/>
</dbReference>
<evidence type="ECO:0000256" key="1">
    <source>
        <dbReference type="ARBA" id="ARBA00004251"/>
    </source>
</evidence>
<dbReference type="GO" id="GO:0005005">
    <property type="term" value="F:transmembrane-ephrin receptor activity"/>
    <property type="evidence" value="ECO:0007669"/>
    <property type="project" value="TreeGrafter"/>
</dbReference>
<dbReference type="GO" id="GO:0030425">
    <property type="term" value="C:dendrite"/>
    <property type="evidence" value="ECO:0007669"/>
    <property type="project" value="TreeGrafter"/>
</dbReference>
<dbReference type="PRINTS" id="PR00109">
    <property type="entry name" value="TYRKINASE"/>
</dbReference>
<dbReference type="Gene3D" id="2.10.50.10">
    <property type="entry name" value="Tumor Necrosis Factor Receptor, subunit A, domain 2"/>
    <property type="match status" value="1"/>
</dbReference>
<comment type="caution">
    <text evidence="16">The sequence shown here is derived from an EMBL/GenBank/DDBJ whole genome shotgun (WGS) entry which is preliminary data.</text>
</comment>
<dbReference type="InterPro" id="IPR013761">
    <property type="entry name" value="SAM/pointed_sf"/>
</dbReference>
<dbReference type="FunFam" id="1.10.510.10:FF:000268">
    <property type="entry name" value="Receptor protein-tyrosine kinase"/>
    <property type="match status" value="2"/>
</dbReference>
<dbReference type="SUPFAM" id="SSF47769">
    <property type="entry name" value="SAM/Pointed domain"/>
    <property type="match status" value="2"/>
</dbReference>
<dbReference type="PROSITE" id="PS51550">
    <property type="entry name" value="EPH_LBD"/>
    <property type="match status" value="1"/>
</dbReference>
<dbReference type="OrthoDB" id="4062651at2759"/>
<evidence type="ECO:0000256" key="6">
    <source>
        <dbReference type="ARBA" id="ARBA00022692"/>
    </source>
</evidence>
<dbReference type="InterPro" id="IPR001660">
    <property type="entry name" value="SAM"/>
</dbReference>
<dbReference type="Gene3D" id="2.60.40.10">
    <property type="entry name" value="Immunoglobulins"/>
    <property type="match status" value="1"/>
</dbReference>
<dbReference type="Gene3D" id="3.30.200.20">
    <property type="entry name" value="Phosphorylase Kinase, domain 1"/>
    <property type="match status" value="2"/>
</dbReference>
<dbReference type="SMART" id="SM01411">
    <property type="entry name" value="Ephrin_rec_like"/>
    <property type="match status" value="1"/>
</dbReference>
<keyword evidence="12" id="KW-0472">Membrane</keyword>
<dbReference type="Pfam" id="PF07714">
    <property type="entry name" value="PK_Tyr_Ser-Thr"/>
    <property type="match status" value="2"/>
</dbReference>
<dbReference type="PROSITE" id="PS50105">
    <property type="entry name" value="SAM_DOMAIN"/>
    <property type="match status" value="2"/>
</dbReference>
<evidence type="ECO:0000256" key="7">
    <source>
        <dbReference type="ARBA" id="ARBA00022729"/>
    </source>
</evidence>
<dbReference type="InterPro" id="IPR013783">
    <property type="entry name" value="Ig-like_fold"/>
</dbReference>